<protein>
    <submittedName>
        <fullName evidence="3">ArsC family protein</fullName>
    </submittedName>
</protein>
<dbReference type="PROSITE" id="PS51353">
    <property type="entry name" value="ARSC"/>
    <property type="match status" value="1"/>
</dbReference>
<sequence length="194" mass="21828">MRHFVRRRRRRRARAMNRNRRRSIGELLVSGRIPGAFRAHCTGALFFLSCYARAFHLLFHAHPGLMSRGRGGRRPGMSKVQILSYAGCSTCKRALKWLGERGVDVAVRPIVDEPPTAAELARWVPASGLSVRRWLNTSGQSYRALGKARVDAASDDDVTRWLTEDGKLVKRPVLVKGNRVLVGFREDDYAALFG</sequence>
<dbReference type="PANTHER" id="PTHR30041:SF8">
    <property type="entry name" value="PROTEIN YFFB"/>
    <property type="match status" value="1"/>
</dbReference>
<dbReference type="Gene3D" id="3.40.30.10">
    <property type="entry name" value="Glutaredoxin"/>
    <property type="match status" value="1"/>
</dbReference>
<organism evidence="3 4">
    <name type="scientific">Sorangium cellulosum (strain So ce56)</name>
    <name type="common">Polyangium cellulosum (strain So ce56)</name>
    <dbReference type="NCBI Taxonomy" id="448385"/>
    <lineage>
        <taxon>Bacteria</taxon>
        <taxon>Pseudomonadati</taxon>
        <taxon>Myxococcota</taxon>
        <taxon>Polyangia</taxon>
        <taxon>Polyangiales</taxon>
        <taxon>Polyangiaceae</taxon>
        <taxon>Sorangium</taxon>
    </lineage>
</organism>
<evidence type="ECO:0000256" key="1">
    <source>
        <dbReference type="ARBA" id="ARBA00007198"/>
    </source>
</evidence>
<dbReference type="InterPro" id="IPR006504">
    <property type="entry name" value="Tscrpt_reg_Spx/MgsR"/>
</dbReference>
<dbReference type="SUPFAM" id="SSF52833">
    <property type="entry name" value="Thioredoxin-like"/>
    <property type="match status" value="1"/>
</dbReference>
<accession>A9GCL0</accession>
<dbReference type="PANTHER" id="PTHR30041">
    <property type="entry name" value="ARSENATE REDUCTASE"/>
    <property type="match status" value="1"/>
</dbReference>
<evidence type="ECO:0000313" key="3">
    <source>
        <dbReference type="EMBL" id="CAN96204.1"/>
    </source>
</evidence>
<dbReference type="eggNOG" id="COG1393">
    <property type="taxonomic scope" value="Bacteria"/>
</dbReference>
<evidence type="ECO:0000313" key="4">
    <source>
        <dbReference type="Proteomes" id="UP000002139"/>
    </source>
</evidence>
<dbReference type="EMBL" id="AM746676">
    <property type="protein sequence ID" value="CAN96204.1"/>
    <property type="molecule type" value="Genomic_DNA"/>
</dbReference>
<dbReference type="NCBIfam" id="TIGR01617">
    <property type="entry name" value="arsC_related"/>
    <property type="match status" value="1"/>
</dbReference>
<dbReference type="AlphaFoldDB" id="A9GCL0"/>
<dbReference type="Proteomes" id="UP000002139">
    <property type="component" value="Chromosome"/>
</dbReference>
<keyword evidence="4" id="KW-1185">Reference proteome</keyword>
<dbReference type="InterPro" id="IPR036249">
    <property type="entry name" value="Thioredoxin-like_sf"/>
</dbReference>
<gene>
    <name evidence="3" type="ordered locus">sce6040</name>
</gene>
<dbReference type="Pfam" id="PF03960">
    <property type="entry name" value="ArsC"/>
    <property type="match status" value="1"/>
</dbReference>
<name>A9GCL0_SORC5</name>
<dbReference type="KEGG" id="scl:sce6040"/>
<dbReference type="InterPro" id="IPR006660">
    <property type="entry name" value="Arsenate_reductase-like"/>
</dbReference>
<dbReference type="HOGENOM" id="CLU_1401648_0_0_7"/>
<evidence type="ECO:0000256" key="2">
    <source>
        <dbReference type="PROSITE-ProRule" id="PRU01282"/>
    </source>
</evidence>
<proteinExistence type="inferred from homology"/>
<comment type="similarity">
    <text evidence="1 2">Belongs to the ArsC family.</text>
</comment>
<reference evidence="3 4" key="1">
    <citation type="journal article" date="2007" name="Nat. Biotechnol.">
        <title>Complete genome sequence of the myxobacterium Sorangium cellulosum.</title>
        <authorList>
            <person name="Schneiker S."/>
            <person name="Perlova O."/>
            <person name="Kaiser O."/>
            <person name="Gerth K."/>
            <person name="Alici A."/>
            <person name="Altmeyer M.O."/>
            <person name="Bartels D."/>
            <person name="Bekel T."/>
            <person name="Beyer S."/>
            <person name="Bode E."/>
            <person name="Bode H.B."/>
            <person name="Bolten C.J."/>
            <person name="Choudhuri J.V."/>
            <person name="Doss S."/>
            <person name="Elnakady Y.A."/>
            <person name="Frank B."/>
            <person name="Gaigalat L."/>
            <person name="Goesmann A."/>
            <person name="Groeger C."/>
            <person name="Gross F."/>
            <person name="Jelsbak L."/>
            <person name="Jelsbak L."/>
            <person name="Kalinowski J."/>
            <person name="Kegler C."/>
            <person name="Knauber T."/>
            <person name="Konietzny S."/>
            <person name="Kopp M."/>
            <person name="Krause L."/>
            <person name="Krug D."/>
            <person name="Linke B."/>
            <person name="Mahmud T."/>
            <person name="Martinez-Arias R."/>
            <person name="McHardy A.C."/>
            <person name="Merai M."/>
            <person name="Meyer F."/>
            <person name="Mormann S."/>
            <person name="Munoz-Dorado J."/>
            <person name="Perez J."/>
            <person name="Pradella S."/>
            <person name="Rachid S."/>
            <person name="Raddatz G."/>
            <person name="Rosenau F."/>
            <person name="Rueckert C."/>
            <person name="Sasse F."/>
            <person name="Scharfe M."/>
            <person name="Schuster S.C."/>
            <person name="Suen G."/>
            <person name="Treuner-Lange A."/>
            <person name="Velicer G.J."/>
            <person name="Vorholter F.-J."/>
            <person name="Weissman K.J."/>
            <person name="Welch R.D."/>
            <person name="Wenzel S.C."/>
            <person name="Whitworth D.E."/>
            <person name="Wilhelm S."/>
            <person name="Wittmann C."/>
            <person name="Bloecker H."/>
            <person name="Puehler A."/>
            <person name="Mueller R."/>
        </authorList>
    </citation>
    <scope>NUCLEOTIDE SEQUENCE [LARGE SCALE GENOMIC DNA]</scope>
    <source>
        <strain evidence="4">So ce56</strain>
    </source>
</reference>
<dbReference type="STRING" id="448385.sce6040"/>